<sequence length="252" mass="28044">YYCRMMGAPIGRLVIASNQNDILPRFFETGTYSYHDEVLPSLSPSMDIASVLQISSNFERFLYYLFEGDTKRLNEKIKDLRTKKAFSVTPQELDRARQEFAAYCVDEENTKKCVAKVFRDAGYLLCPHSAVGYAAGEQFLLHRTSSKNPVVALATAHVAKFVEPLQASYREKGGASPELMKALSSCMPGELQRLYNLPSRRTVIENDVEDVKQYLLRNFSEGGRCCGGFGAAAGIAVLAVAIGAVVMMKRRQ</sequence>
<comment type="caution">
    <text evidence="2">The sequence shown here is derived from an EMBL/GenBank/DDBJ whole genome shotgun (WGS) entry which is preliminary data.</text>
</comment>
<organism evidence="2 3">
    <name type="scientific">Perkinsus olseni</name>
    <name type="common">Perkinsus atlanticus</name>
    <dbReference type="NCBI Taxonomy" id="32597"/>
    <lineage>
        <taxon>Eukaryota</taxon>
        <taxon>Sar</taxon>
        <taxon>Alveolata</taxon>
        <taxon>Perkinsozoa</taxon>
        <taxon>Perkinsea</taxon>
        <taxon>Perkinsida</taxon>
        <taxon>Perkinsidae</taxon>
        <taxon>Perkinsus</taxon>
    </lineage>
</organism>
<gene>
    <name evidence="2" type="primary">THNSL1_1</name>
    <name evidence="2" type="ORF">FOZ62_020634</name>
</gene>
<feature type="non-terminal residue" evidence="2">
    <location>
        <position position="252"/>
    </location>
</feature>
<accession>A0A7J6TDC7</accession>
<keyword evidence="1" id="KW-0812">Transmembrane</keyword>
<dbReference type="PANTHER" id="PTHR42690">
    <property type="entry name" value="THREONINE SYNTHASE FAMILY MEMBER"/>
    <property type="match status" value="1"/>
</dbReference>
<evidence type="ECO:0000313" key="2">
    <source>
        <dbReference type="EMBL" id="KAF4743258.1"/>
    </source>
</evidence>
<reference evidence="2 3" key="1">
    <citation type="submission" date="2020-04" db="EMBL/GenBank/DDBJ databases">
        <title>Perkinsus olseni comparative genomics.</title>
        <authorList>
            <person name="Bogema D.R."/>
        </authorList>
    </citation>
    <scope>NUCLEOTIDE SEQUENCE [LARGE SCALE GENOMIC DNA]</scope>
    <source>
        <strain evidence="2">ATCC PRA-205</strain>
    </source>
</reference>
<dbReference type="EMBL" id="JABANM010008049">
    <property type="protein sequence ID" value="KAF4743258.1"/>
    <property type="molecule type" value="Genomic_DNA"/>
</dbReference>
<dbReference type="Proteomes" id="UP000574390">
    <property type="component" value="Unassembled WGS sequence"/>
</dbReference>
<dbReference type="AlphaFoldDB" id="A0A7J6TDC7"/>
<dbReference type="GO" id="GO:0009088">
    <property type="term" value="P:threonine biosynthetic process"/>
    <property type="evidence" value="ECO:0007669"/>
    <property type="project" value="TreeGrafter"/>
</dbReference>
<keyword evidence="1" id="KW-1133">Transmembrane helix</keyword>
<feature type="transmembrane region" description="Helical" evidence="1">
    <location>
        <begin position="227"/>
        <end position="248"/>
    </location>
</feature>
<dbReference type="Gene3D" id="3.40.50.1100">
    <property type="match status" value="1"/>
</dbReference>
<keyword evidence="1" id="KW-0472">Membrane</keyword>
<dbReference type="InterPro" id="IPR051166">
    <property type="entry name" value="Threonine_Synthase"/>
</dbReference>
<dbReference type="GO" id="GO:0004795">
    <property type="term" value="F:threonine synthase activity"/>
    <property type="evidence" value="ECO:0007669"/>
    <property type="project" value="TreeGrafter"/>
</dbReference>
<evidence type="ECO:0000256" key="1">
    <source>
        <dbReference type="SAM" id="Phobius"/>
    </source>
</evidence>
<dbReference type="InterPro" id="IPR036052">
    <property type="entry name" value="TrpB-like_PALP_sf"/>
</dbReference>
<dbReference type="PANTHER" id="PTHR42690:SF1">
    <property type="entry name" value="THREONINE SYNTHASE-LIKE 2"/>
    <property type="match status" value="1"/>
</dbReference>
<proteinExistence type="predicted"/>
<evidence type="ECO:0000313" key="3">
    <source>
        <dbReference type="Proteomes" id="UP000574390"/>
    </source>
</evidence>
<dbReference type="SUPFAM" id="SSF53686">
    <property type="entry name" value="Tryptophan synthase beta subunit-like PLP-dependent enzymes"/>
    <property type="match status" value="1"/>
</dbReference>
<dbReference type="Pfam" id="PF24857">
    <property type="entry name" value="THR4_C"/>
    <property type="match status" value="1"/>
</dbReference>
<protein>
    <submittedName>
        <fullName evidence="2">Threonine synthase-like 1</fullName>
    </submittedName>
</protein>
<name>A0A7J6TDC7_PEROL</name>